<dbReference type="Proteomes" id="UP000319432">
    <property type="component" value="Chromosome"/>
</dbReference>
<protein>
    <submittedName>
        <fullName evidence="1">Uncharacterized protein</fullName>
    </submittedName>
</protein>
<keyword evidence="2" id="KW-1185">Reference proteome</keyword>
<evidence type="ECO:0000313" key="1">
    <source>
        <dbReference type="EMBL" id="QDX95688.1"/>
    </source>
</evidence>
<dbReference type="EMBL" id="CP033464">
    <property type="protein sequence ID" value="QDX95688.1"/>
    <property type="molecule type" value="Genomic_DNA"/>
</dbReference>
<organism evidence="1 2">
    <name type="scientific">Brevibacillus laterosporus</name>
    <name type="common">Bacillus laterosporus</name>
    <dbReference type="NCBI Taxonomy" id="1465"/>
    <lineage>
        <taxon>Bacteria</taxon>
        <taxon>Bacillati</taxon>
        <taxon>Bacillota</taxon>
        <taxon>Bacilli</taxon>
        <taxon>Bacillales</taxon>
        <taxon>Paenibacillaceae</taxon>
        <taxon>Brevibacillus</taxon>
    </lineage>
</organism>
<sequence length="79" mass="8871">MPKKLKKKNDDYSVDLDKFTDKVKGKTSTYKDQKTGWTIEKTRGTGGDKDGHKGDVWKLNNDKGKRIASLSKEGKIVGK</sequence>
<name>A0A518VFC1_BRELA</name>
<evidence type="ECO:0000313" key="2">
    <source>
        <dbReference type="Proteomes" id="UP000319432"/>
    </source>
</evidence>
<reference evidence="1 2" key="1">
    <citation type="submission" date="2018-11" db="EMBL/GenBank/DDBJ databases">
        <title>Phylogenetic determinants of toxin gene distribution in genomes of Brevibacillus laterosporus.</title>
        <authorList>
            <person name="Glare T.R."/>
            <person name="Durrant A."/>
            <person name="Berry C."/>
            <person name="Palma L."/>
            <person name="Ormskirk M."/>
            <person name="Cox M.O."/>
        </authorList>
    </citation>
    <scope>NUCLEOTIDE SEQUENCE [LARGE SCALE GENOMIC DNA]</scope>
    <source>
        <strain evidence="1 2">1821L</strain>
    </source>
</reference>
<gene>
    <name evidence="1" type="ORF">EEL30_06235</name>
</gene>
<accession>A0A518VFC1</accession>
<proteinExistence type="predicted"/>
<dbReference type="AlphaFoldDB" id="A0A518VFC1"/>